<feature type="region of interest" description="Disordered" evidence="1">
    <location>
        <begin position="68"/>
        <end position="87"/>
    </location>
</feature>
<protein>
    <submittedName>
        <fullName evidence="2">Uncharacterized protein</fullName>
    </submittedName>
</protein>
<dbReference type="Proteomes" id="UP000523955">
    <property type="component" value="Unassembled WGS sequence"/>
</dbReference>
<evidence type="ECO:0000256" key="1">
    <source>
        <dbReference type="SAM" id="MobiDB-lite"/>
    </source>
</evidence>
<name>A0A7X0VBU1_9ACTN</name>
<comment type="caution">
    <text evidence="2">The sequence shown here is derived from an EMBL/GenBank/DDBJ whole genome shotgun (WGS) entry which is preliminary data.</text>
</comment>
<gene>
    <name evidence="2" type="ORF">H5V45_09400</name>
</gene>
<accession>A0A7X0VBU1</accession>
<dbReference type="RefSeq" id="WP_185252686.1">
    <property type="nucleotide sequence ID" value="NZ_JACKXE010000001.1"/>
</dbReference>
<reference evidence="2 3" key="1">
    <citation type="submission" date="2020-08" db="EMBL/GenBank/DDBJ databases">
        <authorList>
            <person name="Seo M.-J."/>
        </authorList>
    </citation>
    <scope>NUCLEOTIDE SEQUENCE [LARGE SCALE GENOMIC DNA]</scope>
    <source>
        <strain evidence="2 3">KIGAM211</strain>
    </source>
</reference>
<keyword evidence="3" id="KW-1185">Reference proteome</keyword>
<evidence type="ECO:0000313" key="2">
    <source>
        <dbReference type="EMBL" id="MBB6627538.1"/>
    </source>
</evidence>
<proteinExistence type="predicted"/>
<organism evidence="2 3">
    <name type="scientific">Nocardioides luti</name>
    <dbReference type="NCBI Taxonomy" id="2761101"/>
    <lineage>
        <taxon>Bacteria</taxon>
        <taxon>Bacillati</taxon>
        <taxon>Actinomycetota</taxon>
        <taxon>Actinomycetes</taxon>
        <taxon>Propionibacteriales</taxon>
        <taxon>Nocardioidaceae</taxon>
        <taxon>Nocardioides</taxon>
    </lineage>
</organism>
<sequence>MLLFTLLAWIKKSSQVRPVSQTHQFAVEPARSRRKVVPMRLIGRHFVPGFCEGLTITFWDGPIETERGEPSDAVGLEVDGPLVESLK</sequence>
<evidence type="ECO:0000313" key="3">
    <source>
        <dbReference type="Proteomes" id="UP000523955"/>
    </source>
</evidence>
<dbReference type="AlphaFoldDB" id="A0A7X0VBU1"/>
<dbReference type="EMBL" id="JACKXE010000001">
    <property type="protein sequence ID" value="MBB6627538.1"/>
    <property type="molecule type" value="Genomic_DNA"/>
</dbReference>